<dbReference type="CDD" id="cd05258">
    <property type="entry name" value="CDP_TE_SDR_e"/>
    <property type="match status" value="1"/>
</dbReference>
<dbReference type="EMBL" id="MGAF01000058">
    <property type="protein sequence ID" value="OGK39106.1"/>
    <property type="molecule type" value="Genomic_DNA"/>
</dbReference>
<reference evidence="4 5" key="1">
    <citation type="journal article" date="2016" name="Nat. Commun.">
        <title>Thousands of microbial genomes shed light on interconnected biogeochemical processes in an aquifer system.</title>
        <authorList>
            <person name="Anantharaman K."/>
            <person name="Brown C.T."/>
            <person name="Hug L.A."/>
            <person name="Sharon I."/>
            <person name="Castelle C.J."/>
            <person name="Probst A.J."/>
            <person name="Thomas B.C."/>
            <person name="Singh A."/>
            <person name="Wilkins M.J."/>
            <person name="Karaoz U."/>
            <person name="Brodie E.L."/>
            <person name="Williams K.H."/>
            <person name="Hubbard S.S."/>
            <person name="Banfield J.F."/>
        </authorList>
    </citation>
    <scope>NUCLEOTIDE SEQUENCE [LARGE SCALE GENOMIC DNA]</scope>
</reference>
<evidence type="ECO:0000259" key="3">
    <source>
        <dbReference type="Pfam" id="PF01370"/>
    </source>
</evidence>
<sequence length="733" mass="83891">MKKALITGSAGLIGSEAVKFLAEKDYEIIGIDNNMRAYFFGKEASTNWKKESLEEEYKNQYHHYPIDIRDDNSIKNIFNKYKRFDIIIHAAAQPSHDWAAKEPQTDFSINAAGTLVMLENYRKYSPNATFIFTSTNKVYGDSPNKLPLIEKNTRYELPTTHSLYKGIDESMTIDNSKHSIFGASKVAADILVQEYGKYFNLPTGIFRGGCLTGPAHSGTQLHGFLAYLIKSIATGRRYSIFGYRGKQVRDNIHSFDLVNMFWHFHQNPRPGEVYNAGGSRHANISILEAIKKVETIFKTESNIEYKKNAREGDHIWYISDVSKFKKHYPDWNYQYNIDRTIEEICMSGHFSNLSIGSSTYTFFQRSSIKAKKMGTTLLAAHTTSAFGAVQAFRLYFSTVSKQLILFEHSLFKTESNPLSALKDIYINITWFLKHKNQIKYFIAVNPINALSGVFLKLLGNTFNLIYYTDDYSKKRYNNFFFNILYHLGDFISVKFADVVWSSTPEILKIRQAMGLPKDRNILLRAGIYSKNQVKKKIDVKSDKNALVIDGFLSPQLSLITLVVEVFKKQVKKMPRLHLYIIVGHLDRKKLAELIKKDEIQKQVSFIENVPHQKSISNYKSYGIGLAVVEVSDRTPAMFRDPVEIKELLAAGVPVICSKGYNISLEIEKNKMGFSINNTKSELNQALTKILSSPQLHHQFSSNALKYTRNLTWDIIFETILKKSGIINYDIQHK</sequence>
<comment type="similarity">
    <text evidence="1">Belongs to the NAD(P)-dependent epimerase/dehydratase family.</text>
</comment>
<dbReference type="InterPro" id="IPR001296">
    <property type="entry name" value="Glyco_trans_1"/>
</dbReference>
<evidence type="ECO:0000313" key="4">
    <source>
        <dbReference type="EMBL" id="OGK39106.1"/>
    </source>
</evidence>
<dbReference type="SUPFAM" id="SSF53756">
    <property type="entry name" value="UDP-Glycosyltransferase/glycogen phosphorylase"/>
    <property type="match status" value="1"/>
</dbReference>
<feature type="domain" description="NAD-dependent epimerase/dehydratase" evidence="3">
    <location>
        <begin position="4"/>
        <end position="277"/>
    </location>
</feature>
<evidence type="ECO:0000256" key="1">
    <source>
        <dbReference type="ARBA" id="ARBA00007637"/>
    </source>
</evidence>
<dbReference type="Gene3D" id="3.40.50.2000">
    <property type="entry name" value="Glycogen Phosphorylase B"/>
    <property type="match status" value="1"/>
</dbReference>
<dbReference type="Pfam" id="PF01370">
    <property type="entry name" value="Epimerase"/>
    <property type="match status" value="1"/>
</dbReference>
<dbReference type="PANTHER" id="PTHR43000">
    <property type="entry name" value="DTDP-D-GLUCOSE 4,6-DEHYDRATASE-RELATED"/>
    <property type="match status" value="1"/>
</dbReference>
<dbReference type="AlphaFoldDB" id="A0A1F7I6V2"/>
<evidence type="ECO:0000313" key="5">
    <source>
        <dbReference type="Proteomes" id="UP000179270"/>
    </source>
</evidence>
<organism evidence="4 5">
    <name type="scientific">Candidatus Roizmanbacteria bacterium RIFCSPLOWO2_01_FULL_35_13</name>
    <dbReference type="NCBI Taxonomy" id="1802055"/>
    <lineage>
        <taxon>Bacteria</taxon>
        <taxon>Candidatus Roizmaniibacteriota</taxon>
    </lineage>
</organism>
<proteinExistence type="inferred from homology"/>
<dbReference type="InterPro" id="IPR001509">
    <property type="entry name" value="Epimerase_deHydtase"/>
</dbReference>
<dbReference type="Pfam" id="PF00534">
    <property type="entry name" value="Glycos_transf_1"/>
    <property type="match status" value="1"/>
</dbReference>
<dbReference type="GO" id="GO:0016757">
    <property type="term" value="F:glycosyltransferase activity"/>
    <property type="evidence" value="ECO:0007669"/>
    <property type="project" value="InterPro"/>
</dbReference>
<gene>
    <name evidence="4" type="ORF">A3A74_05780</name>
</gene>
<protein>
    <recommendedName>
        <fullName evidence="6">NAD-dependent epimerase/dehydratase domain-containing protein</fullName>
    </recommendedName>
</protein>
<dbReference type="Gene3D" id="3.40.50.720">
    <property type="entry name" value="NAD(P)-binding Rossmann-like Domain"/>
    <property type="match status" value="1"/>
</dbReference>
<dbReference type="STRING" id="1802055.A3A74_05780"/>
<feature type="domain" description="Glycosyl transferase family 1" evidence="2">
    <location>
        <begin position="534"/>
        <end position="705"/>
    </location>
</feature>
<dbReference type="InterPro" id="IPR036291">
    <property type="entry name" value="NAD(P)-bd_dom_sf"/>
</dbReference>
<name>A0A1F7I6V2_9BACT</name>
<dbReference type="Proteomes" id="UP000179270">
    <property type="component" value="Unassembled WGS sequence"/>
</dbReference>
<accession>A0A1F7I6V2</accession>
<evidence type="ECO:0008006" key="6">
    <source>
        <dbReference type="Google" id="ProtNLM"/>
    </source>
</evidence>
<evidence type="ECO:0000259" key="2">
    <source>
        <dbReference type="Pfam" id="PF00534"/>
    </source>
</evidence>
<comment type="caution">
    <text evidence="4">The sequence shown here is derived from an EMBL/GenBank/DDBJ whole genome shotgun (WGS) entry which is preliminary data.</text>
</comment>
<dbReference type="SUPFAM" id="SSF51735">
    <property type="entry name" value="NAD(P)-binding Rossmann-fold domains"/>
    <property type="match status" value="1"/>
</dbReference>